<keyword evidence="1" id="KW-0472">Membrane</keyword>
<dbReference type="RefSeq" id="WP_210663693.1">
    <property type="nucleotide sequence ID" value="NZ_JAGKSP010000018.1"/>
</dbReference>
<feature type="transmembrane region" description="Helical" evidence="1">
    <location>
        <begin position="20"/>
        <end position="40"/>
    </location>
</feature>
<dbReference type="EMBL" id="JAGKSP010000018">
    <property type="protein sequence ID" value="MBP3966481.1"/>
    <property type="molecule type" value="Genomic_DNA"/>
</dbReference>
<name>A0ABS5CKV1_9BACL</name>
<accession>A0ABS5CKV1</accession>
<comment type="caution">
    <text evidence="2">The sequence shown here is derived from an EMBL/GenBank/DDBJ whole genome shotgun (WGS) entry which is preliminary data.</text>
</comment>
<reference evidence="2 3" key="1">
    <citation type="submission" date="2021-04" db="EMBL/GenBank/DDBJ databases">
        <title>Paenibacillus sp. DLE-14 whole genome sequence.</title>
        <authorList>
            <person name="Ham Y.J."/>
        </authorList>
    </citation>
    <scope>NUCLEOTIDE SEQUENCE [LARGE SCALE GENOMIC DNA]</scope>
    <source>
        <strain evidence="2 3">DLE-14</strain>
    </source>
</reference>
<evidence type="ECO:0000256" key="1">
    <source>
        <dbReference type="SAM" id="Phobius"/>
    </source>
</evidence>
<evidence type="ECO:0000313" key="3">
    <source>
        <dbReference type="Proteomes" id="UP000673394"/>
    </source>
</evidence>
<sequence>MLLGISVSSVSKLLTMNLEAVKQIGGVLIILLGLHTTGLLKIKALYAEKRLLSFGKVGEKTAFGSLLLGMAFAAGWTPCVGPTF</sequence>
<organism evidence="2 3">
    <name type="scientific">Paenibacillus lignilyticus</name>
    <dbReference type="NCBI Taxonomy" id="1172615"/>
    <lineage>
        <taxon>Bacteria</taxon>
        <taxon>Bacillati</taxon>
        <taxon>Bacillota</taxon>
        <taxon>Bacilli</taxon>
        <taxon>Bacillales</taxon>
        <taxon>Paenibacillaceae</taxon>
        <taxon>Paenibacillus</taxon>
    </lineage>
</organism>
<keyword evidence="3" id="KW-1185">Reference proteome</keyword>
<dbReference type="Proteomes" id="UP000673394">
    <property type="component" value="Unassembled WGS sequence"/>
</dbReference>
<evidence type="ECO:0000313" key="2">
    <source>
        <dbReference type="EMBL" id="MBP3966481.1"/>
    </source>
</evidence>
<protein>
    <recommendedName>
        <fullName evidence="4">Cytochrome C biogenesis protein transmembrane domain-containing protein</fullName>
    </recommendedName>
</protein>
<gene>
    <name evidence="2" type="ORF">I8J30_27620</name>
</gene>
<keyword evidence="1" id="KW-0812">Transmembrane</keyword>
<evidence type="ECO:0008006" key="4">
    <source>
        <dbReference type="Google" id="ProtNLM"/>
    </source>
</evidence>
<keyword evidence="1" id="KW-1133">Transmembrane helix</keyword>
<proteinExistence type="predicted"/>
<feature type="transmembrane region" description="Helical" evidence="1">
    <location>
        <begin position="61"/>
        <end position="78"/>
    </location>
</feature>